<dbReference type="InterPro" id="IPR001619">
    <property type="entry name" value="Sec1-like"/>
</dbReference>
<dbReference type="GO" id="GO:0016192">
    <property type="term" value="P:vesicle-mediated transport"/>
    <property type="evidence" value="ECO:0007669"/>
    <property type="project" value="InterPro"/>
</dbReference>
<gene>
    <name evidence="7" type="ORF">Ctob_010605</name>
</gene>
<dbReference type="Gene3D" id="3.40.50.2060">
    <property type="match status" value="1"/>
</dbReference>
<dbReference type="Gene3D" id="3.40.50.1910">
    <property type="match status" value="1"/>
</dbReference>
<evidence type="ECO:0000256" key="1">
    <source>
        <dbReference type="ARBA" id="ARBA00004184"/>
    </source>
</evidence>
<keyword evidence="8" id="KW-1185">Reference proteome</keyword>
<dbReference type="FunFam" id="3.90.830.10:FF:000002">
    <property type="entry name" value="Vacuolar protein sorting-associated protein 45"/>
    <property type="match status" value="1"/>
</dbReference>
<protein>
    <recommendedName>
        <fullName evidence="6">Vacuolar protein sorting-associated protein 45</fullName>
    </recommendedName>
</protein>
<keyword evidence="5" id="KW-0472">Membrane</keyword>
<organism evidence="7 8">
    <name type="scientific">Chrysochromulina tobinii</name>
    <dbReference type="NCBI Taxonomy" id="1460289"/>
    <lineage>
        <taxon>Eukaryota</taxon>
        <taxon>Haptista</taxon>
        <taxon>Haptophyta</taxon>
        <taxon>Prymnesiophyceae</taxon>
        <taxon>Prymnesiales</taxon>
        <taxon>Chrysochromulinaceae</taxon>
        <taxon>Chrysochromulina</taxon>
    </lineage>
</organism>
<comment type="caution">
    <text evidence="7">The sequence shown here is derived from an EMBL/GenBank/DDBJ whole genome shotgun (WGS) entry which is preliminary data.</text>
</comment>
<proteinExistence type="inferred from homology"/>
<dbReference type="Gene3D" id="3.90.830.10">
    <property type="entry name" value="Syntaxin Binding Protein 1, Chain A, domain 2"/>
    <property type="match status" value="1"/>
</dbReference>
<dbReference type="EMBL" id="JWZX01000104">
    <property type="protein sequence ID" value="KOO53711.1"/>
    <property type="molecule type" value="Genomic_DNA"/>
</dbReference>
<dbReference type="GO" id="GO:0015031">
    <property type="term" value="P:protein transport"/>
    <property type="evidence" value="ECO:0007669"/>
    <property type="project" value="UniProtKB-KW"/>
</dbReference>
<dbReference type="InterPro" id="IPR043154">
    <property type="entry name" value="Sec-1-like_dom1"/>
</dbReference>
<dbReference type="AlphaFoldDB" id="A0A0M0LRU6"/>
<dbReference type="Proteomes" id="UP000037460">
    <property type="component" value="Unassembled WGS sequence"/>
</dbReference>
<dbReference type="GO" id="GO:0012505">
    <property type="term" value="C:endomembrane system"/>
    <property type="evidence" value="ECO:0007669"/>
    <property type="project" value="UniProtKB-SubCell"/>
</dbReference>
<keyword evidence="3" id="KW-0813">Transport</keyword>
<keyword evidence="4" id="KW-0653">Protein transport</keyword>
<evidence type="ECO:0000256" key="4">
    <source>
        <dbReference type="ARBA" id="ARBA00022927"/>
    </source>
</evidence>
<comment type="subcellular location">
    <subcellularLocation>
        <location evidence="1">Endomembrane system</location>
        <topology evidence="1">Peripheral membrane protein</topology>
    </subcellularLocation>
</comment>
<dbReference type="SUPFAM" id="SSF56815">
    <property type="entry name" value="Sec1/munc18-like (SM) proteins"/>
    <property type="match status" value="1"/>
</dbReference>
<comment type="similarity">
    <text evidence="2">Belongs to the STXBP/unc-18/SEC1 family.</text>
</comment>
<evidence type="ECO:0000256" key="3">
    <source>
        <dbReference type="ARBA" id="ARBA00022448"/>
    </source>
</evidence>
<name>A0A0M0LRU6_9EUKA</name>
<dbReference type="OrthoDB" id="10266265at2759"/>
<dbReference type="PIRSF" id="PIRSF005715">
    <property type="entry name" value="VPS45_Sec1"/>
    <property type="match status" value="1"/>
</dbReference>
<evidence type="ECO:0000313" key="8">
    <source>
        <dbReference type="Proteomes" id="UP000037460"/>
    </source>
</evidence>
<dbReference type="InterPro" id="IPR036045">
    <property type="entry name" value="Sec1-like_sf"/>
</dbReference>
<dbReference type="GO" id="GO:0031410">
    <property type="term" value="C:cytoplasmic vesicle"/>
    <property type="evidence" value="ECO:0007669"/>
    <property type="project" value="UniProtKB-ARBA"/>
</dbReference>
<accession>A0A0M0LRU6</accession>
<dbReference type="PANTHER" id="PTHR11679">
    <property type="entry name" value="VESICLE PROTEIN SORTING-ASSOCIATED"/>
    <property type="match status" value="1"/>
</dbReference>
<evidence type="ECO:0000256" key="2">
    <source>
        <dbReference type="ARBA" id="ARBA00009884"/>
    </source>
</evidence>
<evidence type="ECO:0000256" key="5">
    <source>
        <dbReference type="ARBA" id="ARBA00023136"/>
    </source>
</evidence>
<reference evidence="8" key="1">
    <citation type="journal article" date="2015" name="PLoS Genet.">
        <title>Genome Sequence and Transcriptome Analyses of Chrysochromulina tobin: Metabolic Tools for Enhanced Algal Fitness in the Prominent Order Prymnesiales (Haptophyceae).</title>
        <authorList>
            <person name="Hovde B.T."/>
            <person name="Deodato C.R."/>
            <person name="Hunsperger H.M."/>
            <person name="Ryken S.A."/>
            <person name="Yost W."/>
            <person name="Jha R.K."/>
            <person name="Patterson J."/>
            <person name="Monnat R.J. Jr."/>
            <person name="Barlow S.B."/>
            <person name="Starkenburg S.R."/>
            <person name="Cattolico R.A."/>
        </authorList>
    </citation>
    <scope>NUCLEOTIDE SEQUENCE</scope>
    <source>
        <strain evidence="8">CCMP291</strain>
    </source>
</reference>
<dbReference type="InterPro" id="IPR027482">
    <property type="entry name" value="Sec1-like_dom2"/>
</dbReference>
<evidence type="ECO:0000256" key="6">
    <source>
        <dbReference type="ARBA" id="ARBA00073001"/>
    </source>
</evidence>
<dbReference type="Gene3D" id="1.25.40.60">
    <property type="match status" value="1"/>
</dbReference>
<sequence length="607" mass="67345">MSCIAAVRDYVTRMAKDVSGMKVLVMDAETTGFVSMVYTQTQILQHEVFLIDAIEKARGDKMAHLKAIYFVRPTHENIERLQEEFKDPRYGEYHIFFSNIMRDSMLPKLAEADEHEVVQSVQEFYADFLAINADCVSLGMHSIAHMGSGMMAQPTFDRMQSGVVALLLALKKRPLIRYQGRSEMAMRVAESVLATINEEADLFAFRKTDVPPLLLLLDRRDDPVTPLLNQWTYQAMVHELLGISNNRVDLRDRPGVPKELEQVVLSMEQDPFFATNMYNNYGDLAEEVKAMMDNFQAKTKSSKTISSIADMQKFVEDYPEFKKMSGDVTKHVTLMGEINRLVDKMSLMECSQVEQELACTLDHTSAVSEVEALLQKPSIAIPNKLRLVLLYALRYERNGENRIANFKELLAVSGASPEQVQLVDIILQHYGAQQRAGDLYGDKSTLGLLKKTMKRQMQGVQNVYTQHSPLLAQTLEAVTKGTLSEASHPYLGPELPAAQKKRAPTEIFVFMIGGATYEEARYVGEMNAANPGVKIVLSSTTMHNGDTFMEELSKLSGEAPAGGAGGGGGSTWEMATGIAANIPDRKQVAALTSSVTSSVTKAVGKLQ</sequence>
<dbReference type="Pfam" id="PF00995">
    <property type="entry name" value="Sec1"/>
    <property type="match status" value="1"/>
</dbReference>
<dbReference type="InterPro" id="IPR043127">
    <property type="entry name" value="Sec-1-like_dom3a"/>
</dbReference>
<evidence type="ECO:0000313" key="7">
    <source>
        <dbReference type="EMBL" id="KOO53711.1"/>
    </source>
</evidence>